<proteinExistence type="inferred from homology"/>
<dbReference type="GO" id="GO:0032259">
    <property type="term" value="P:methylation"/>
    <property type="evidence" value="ECO:0007669"/>
    <property type="project" value="UniProtKB-KW"/>
</dbReference>
<dbReference type="PRINTS" id="PR00508">
    <property type="entry name" value="S21N4MTFRASE"/>
</dbReference>
<evidence type="ECO:0000256" key="3">
    <source>
        <dbReference type="ARBA" id="ARBA00022679"/>
    </source>
</evidence>
<keyword evidence="2" id="KW-0489">Methyltransferase</keyword>
<feature type="domain" description="DNA methylase N-4/N-6" evidence="5">
    <location>
        <begin position="66"/>
        <end position="437"/>
    </location>
</feature>
<dbReference type="PROSITE" id="PS00092">
    <property type="entry name" value="N6_MTASE"/>
    <property type="match status" value="1"/>
</dbReference>
<accession>A0A9W6GLK3</accession>
<evidence type="ECO:0000256" key="1">
    <source>
        <dbReference type="ARBA" id="ARBA00006594"/>
    </source>
</evidence>
<dbReference type="InterPro" id="IPR001091">
    <property type="entry name" value="RM_Methyltransferase"/>
</dbReference>
<dbReference type="PIRSF" id="PIRSF015855">
    <property type="entry name" value="TypeIII_Mtase_mKpnI"/>
    <property type="match status" value="1"/>
</dbReference>
<dbReference type="InterPro" id="IPR002295">
    <property type="entry name" value="N4/N6-MTase_EcoPI_Mod-like"/>
</dbReference>
<reference evidence="6" key="1">
    <citation type="submission" date="2022-12" db="EMBL/GenBank/DDBJ databases">
        <title>Reference genome sequencing for broad-spectrum identification of bacterial and archaeal isolates by mass spectrometry.</title>
        <authorList>
            <person name="Sekiguchi Y."/>
            <person name="Tourlousse D.M."/>
        </authorList>
    </citation>
    <scope>NUCLEOTIDE SEQUENCE</scope>
    <source>
        <strain evidence="6">10succ1</strain>
    </source>
</reference>
<organism evidence="6 7">
    <name type="scientific">Propionigenium maris DSM 9537</name>
    <dbReference type="NCBI Taxonomy" id="1123000"/>
    <lineage>
        <taxon>Bacteria</taxon>
        <taxon>Fusobacteriati</taxon>
        <taxon>Fusobacteriota</taxon>
        <taxon>Fusobacteriia</taxon>
        <taxon>Fusobacteriales</taxon>
        <taxon>Fusobacteriaceae</taxon>
        <taxon>Propionigenium</taxon>
    </lineage>
</organism>
<comment type="similarity">
    <text evidence="1">Belongs to the N(4)/N(6)-methyltransferase family.</text>
</comment>
<comment type="caution">
    <text evidence="6">The sequence shown here is derived from an EMBL/GenBank/DDBJ whole genome shotgun (WGS) entry which is preliminary data.</text>
</comment>
<evidence type="ECO:0000256" key="2">
    <source>
        <dbReference type="ARBA" id="ARBA00022603"/>
    </source>
</evidence>
<dbReference type="RefSeq" id="WP_281836897.1">
    <property type="nucleotide sequence ID" value="NZ_BSDY01000016.1"/>
</dbReference>
<dbReference type="InterPro" id="IPR002052">
    <property type="entry name" value="DNA_methylase_N6_adenine_CS"/>
</dbReference>
<dbReference type="EMBL" id="BSDY01000016">
    <property type="protein sequence ID" value="GLI57339.1"/>
    <property type="molecule type" value="Genomic_DNA"/>
</dbReference>
<evidence type="ECO:0000313" key="6">
    <source>
        <dbReference type="EMBL" id="GLI57339.1"/>
    </source>
</evidence>
<dbReference type="GO" id="GO:0008170">
    <property type="term" value="F:N-methyltransferase activity"/>
    <property type="evidence" value="ECO:0007669"/>
    <property type="project" value="InterPro"/>
</dbReference>
<protein>
    <submittedName>
        <fullName evidence="6">Site-specific DNA-methyltransferase</fullName>
    </submittedName>
</protein>
<dbReference type="SUPFAM" id="SSF53335">
    <property type="entry name" value="S-adenosyl-L-methionine-dependent methyltransferases"/>
    <property type="match status" value="1"/>
</dbReference>
<keyword evidence="7" id="KW-1185">Reference proteome</keyword>
<dbReference type="GO" id="GO:0003677">
    <property type="term" value="F:DNA binding"/>
    <property type="evidence" value="ECO:0007669"/>
    <property type="project" value="InterPro"/>
</dbReference>
<evidence type="ECO:0000259" key="5">
    <source>
        <dbReference type="Pfam" id="PF01555"/>
    </source>
</evidence>
<evidence type="ECO:0000256" key="4">
    <source>
        <dbReference type="ARBA" id="ARBA00022691"/>
    </source>
</evidence>
<keyword evidence="4" id="KW-0949">S-adenosyl-L-methionine</keyword>
<dbReference type="Pfam" id="PF01555">
    <property type="entry name" value="N6_N4_Mtase"/>
    <property type="match status" value="1"/>
</dbReference>
<dbReference type="Proteomes" id="UP001144471">
    <property type="component" value="Unassembled WGS sequence"/>
</dbReference>
<dbReference type="Gene3D" id="3.40.50.150">
    <property type="entry name" value="Vaccinia Virus protein VP39"/>
    <property type="match status" value="2"/>
</dbReference>
<keyword evidence="3" id="KW-0808">Transferase</keyword>
<dbReference type="AlphaFoldDB" id="A0A9W6GLK3"/>
<dbReference type="InterPro" id="IPR002941">
    <property type="entry name" value="DNA_methylase_N4/N6"/>
</dbReference>
<gene>
    <name evidence="6" type="ORF">PM10SUCC1_28530</name>
</gene>
<dbReference type="InterPro" id="IPR029063">
    <property type="entry name" value="SAM-dependent_MTases_sf"/>
</dbReference>
<evidence type="ECO:0000313" key="7">
    <source>
        <dbReference type="Proteomes" id="UP001144471"/>
    </source>
</evidence>
<sequence>MPMLEWIGKDKVINHHQEIPFRILKYRYGFDNGKESKEKTESENKIIHGDNLEALKSLLPEYEGKVKCIYIDPPYNTGKENWIYNDNVNHPKIKKWLGGVVEKEGIDLSRHDKWLCMMYPRLKLLQKLLKENGVIFISIDDNEEANLKLICDEIFGSNNFVSKLVWRTEGHSDNQFHIKVNHEYILTYVKNRNFIDSAIGHAIDPTTREESNIWKGYAENSITKNGKKNPPSFIDLPVGFPCLERNVKIEKSTISDDFYIEVNDQKFISKEIRNKYNLNNKMPVKLNDLIVSNYKLEEKCTVYSGWANANKLKDFIDNGFKPLKEKDGEITFYLSKNGVIYYKKTREKARNILSVITEMGTTEQMKTELERMEIKKFDYPKPNKLIEYLLKIGAPNSEDIILDSFAGSGTTGHAVLNLNQEDGGKRKFILIELEEYADTVTAKRIKKVITGYGKGKSFIKGIKSNFNFYELGERLFTPDNILNKNIDEETLRNYIYYTETGEQLVKEQVTKNKYYLGSKNNSDYYFYYDSDKITKLNYEFLLTIDKPSEQYIIYADACSIDKNELLEKNIIFKKIPRDITQL</sequence>
<name>A0A9W6GLK3_9FUSO</name>